<organism evidence="2 3">
    <name type="scientific">Mycena pura</name>
    <dbReference type="NCBI Taxonomy" id="153505"/>
    <lineage>
        <taxon>Eukaryota</taxon>
        <taxon>Fungi</taxon>
        <taxon>Dikarya</taxon>
        <taxon>Basidiomycota</taxon>
        <taxon>Agaricomycotina</taxon>
        <taxon>Agaricomycetes</taxon>
        <taxon>Agaricomycetidae</taxon>
        <taxon>Agaricales</taxon>
        <taxon>Marasmiineae</taxon>
        <taxon>Mycenaceae</taxon>
        <taxon>Mycena</taxon>
    </lineage>
</organism>
<evidence type="ECO:0000313" key="3">
    <source>
        <dbReference type="Proteomes" id="UP001219525"/>
    </source>
</evidence>
<proteinExistence type="predicted"/>
<protein>
    <submittedName>
        <fullName evidence="2">Uncharacterized protein</fullName>
    </submittedName>
</protein>
<dbReference type="AlphaFoldDB" id="A0AAD6Y3Z1"/>
<dbReference type="EMBL" id="JARJCW010000148">
    <property type="protein sequence ID" value="KAJ7190507.1"/>
    <property type="molecule type" value="Genomic_DNA"/>
</dbReference>
<evidence type="ECO:0000256" key="1">
    <source>
        <dbReference type="SAM" id="MobiDB-lite"/>
    </source>
</evidence>
<comment type="caution">
    <text evidence="2">The sequence shown here is derived from an EMBL/GenBank/DDBJ whole genome shotgun (WGS) entry which is preliminary data.</text>
</comment>
<gene>
    <name evidence="2" type="ORF">GGX14DRAFT_382119</name>
</gene>
<accession>A0AAD6Y3Z1</accession>
<dbReference type="Proteomes" id="UP001219525">
    <property type="component" value="Unassembled WGS sequence"/>
</dbReference>
<reference evidence="2" key="1">
    <citation type="submission" date="2023-03" db="EMBL/GenBank/DDBJ databases">
        <title>Massive genome expansion in bonnet fungi (Mycena s.s.) driven by repeated elements and novel gene families across ecological guilds.</title>
        <authorList>
            <consortium name="Lawrence Berkeley National Laboratory"/>
            <person name="Harder C.B."/>
            <person name="Miyauchi S."/>
            <person name="Viragh M."/>
            <person name="Kuo A."/>
            <person name="Thoen E."/>
            <person name="Andreopoulos B."/>
            <person name="Lu D."/>
            <person name="Skrede I."/>
            <person name="Drula E."/>
            <person name="Henrissat B."/>
            <person name="Morin E."/>
            <person name="Kohler A."/>
            <person name="Barry K."/>
            <person name="LaButti K."/>
            <person name="Morin E."/>
            <person name="Salamov A."/>
            <person name="Lipzen A."/>
            <person name="Mereny Z."/>
            <person name="Hegedus B."/>
            <person name="Baldrian P."/>
            <person name="Stursova M."/>
            <person name="Weitz H."/>
            <person name="Taylor A."/>
            <person name="Grigoriev I.V."/>
            <person name="Nagy L.G."/>
            <person name="Martin F."/>
            <person name="Kauserud H."/>
        </authorList>
    </citation>
    <scope>NUCLEOTIDE SEQUENCE</scope>
    <source>
        <strain evidence="2">9144</strain>
    </source>
</reference>
<name>A0AAD6Y3Z1_9AGAR</name>
<feature type="compositionally biased region" description="Polar residues" evidence="1">
    <location>
        <begin position="292"/>
        <end position="303"/>
    </location>
</feature>
<evidence type="ECO:0000313" key="2">
    <source>
        <dbReference type="EMBL" id="KAJ7190507.1"/>
    </source>
</evidence>
<sequence>MGNVTSLRLDIHRFFGLAVCHSTTIDPRHMEHYNYMYWTADFAALIVRGGLEHCLLAPQFPIYVSPKERLDVDTSMGSGKTTADGDAEGVYVDIAVVMPIVQPRHVEELGAAGELLDGKTLHEFFRDVLPERIRQLSPQCLWVSGFEAPVIGELKPGPTRHAARVESFYRNLIGLLRRAMVQVEAQAMCLFCSWRFGTQNVVILLAGAGDYYRIRLVTRRWAVKEIGEHRYSPETLQRLKAASEERGDVGLDSADMGHMYGNPLSAQERQKKLNDQRAARRTRRDAQRQQYMKATSTPPSTDRTAPPFTKEALNGLARGGNFFESRPPQLPFGAAEAQGWSRVLQLGSEMSNQYMESVQAFIRRCEIREDGRREGIRFHKAT</sequence>
<feature type="region of interest" description="Disordered" evidence="1">
    <location>
        <begin position="250"/>
        <end position="307"/>
    </location>
</feature>
<feature type="compositionally biased region" description="Basic and acidic residues" evidence="1">
    <location>
        <begin position="268"/>
        <end position="278"/>
    </location>
</feature>
<keyword evidence="3" id="KW-1185">Reference proteome</keyword>